<name>A0AAV5D2E0_ELECO</name>
<evidence type="ECO:0000256" key="1">
    <source>
        <dbReference type="SAM" id="MobiDB-lite"/>
    </source>
</evidence>
<comment type="caution">
    <text evidence="2">The sequence shown here is derived from an EMBL/GenBank/DDBJ whole genome shotgun (WGS) entry which is preliminary data.</text>
</comment>
<evidence type="ECO:0008006" key="4">
    <source>
        <dbReference type="Google" id="ProtNLM"/>
    </source>
</evidence>
<sequence>MEQIELGNYNKGTMTARGYKLIAEKYHLATNLLHERKQFANRIRQLKGMFNFIKELYTRSGLGRHENGWPNATEDWWEDETKGHHEWKKLKYGPPKYLPLLEQIFEGVAVDGSTSFVAGQDFIEAEEDFQEEPDVFEHPQESPMSSGSQKRASSTSTTSTTGTSPVKKSKSLVIKMIREFFSDDDSCSTDDEEEETDDELSRDEDLVTMLLQQQAQQKRVQACFVLYGARRATVILLTKSKLKASPGAFH</sequence>
<dbReference type="PANTHER" id="PTHR47069">
    <property type="match status" value="1"/>
</dbReference>
<evidence type="ECO:0000313" key="3">
    <source>
        <dbReference type="Proteomes" id="UP001054889"/>
    </source>
</evidence>
<feature type="region of interest" description="Disordered" evidence="1">
    <location>
        <begin position="183"/>
        <end position="202"/>
    </location>
</feature>
<proteinExistence type="predicted"/>
<feature type="compositionally biased region" description="Low complexity" evidence="1">
    <location>
        <begin position="148"/>
        <end position="166"/>
    </location>
</feature>
<dbReference type="AlphaFoldDB" id="A0AAV5D2E0"/>
<dbReference type="EMBL" id="BQKI01000011">
    <property type="protein sequence ID" value="GJN04601.1"/>
    <property type="molecule type" value="Genomic_DNA"/>
</dbReference>
<accession>A0AAV5D2E0</accession>
<dbReference type="Proteomes" id="UP001054889">
    <property type="component" value="Unassembled WGS sequence"/>
</dbReference>
<protein>
    <recommendedName>
        <fullName evidence="4">Myb/SANT-like domain-containing protein</fullName>
    </recommendedName>
</protein>
<reference evidence="2" key="1">
    <citation type="journal article" date="2018" name="DNA Res.">
        <title>Multiple hybrid de novo genome assembly of finger millet, an orphan allotetraploid crop.</title>
        <authorList>
            <person name="Hatakeyama M."/>
            <person name="Aluri S."/>
            <person name="Balachadran M.T."/>
            <person name="Sivarajan S.R."/>
            <person name="Patrignani A."/>
            <person name="Gruter S."/>
            <person name="Poveda L."/>
            <person name="Shimizu-Inatsugi R."/>
            <person name="Baeten J."/>
            <person name="Francoijs K.J."/>
            <person name="Nataraja K.N."/>
            <person name="Reddy Y.A.N."/>
            <person name="Phadnis S."/>
            <person name="Ravikumar R.L."/>
            <person name="Schlapbach R."/>
            <person name="Sreeman S.M."/>
            <person name="Shimizu K.K."/>
        </authorList>
    </citation>
    <scope>NUCLEOTIDE SEQUENCE</scope>
</reference>
<keyword evidence="3" id="KW-1185">Reference proteome</keyword>
<evidence type="ECO:0000313" key="2">
    <source>
        <dbReference type="EMBL" id="GJN04601.1"/>
    </source>
</evidence>
<gene>
    <name evidence="2" type="primary">ga22164</name>
    <name evidence="2" type="ORF">PR202_ga22164</name>
</gene>
<dbReference type="PANTHER" id="PTHR47069:SF11">
    <property type="entry name" value="OS04G0275550 PROTEIN"/>
    <property type="match status" value="1"/>
</dbReference>
<organism evidence="2 3">
    <name type="scientific">Eleusine coracana subsp. coracana</name>
    <dbReference type="NCBI Taxonomy" id="191504"/>
    <lineage>
        <taxon>Eukaryota</taxon>
        <taxon>Viridiplantae</taxon>
        <taxon>Streptophyta</taxon>
        <taxon>Embryophyta</taxon>
        <taxon>Tracheophyta</taxon>
        <taxon>Spermatophyta</taxon>
        <taxon>Magnoliopsida</taxon>
        <taxon>Liliopsida</taxon>
        <taxon>Poales</taxon>
        <taxon>Poaceae</taxon>
        <taxon>PACMAD clade</taxon>
        <taxon>Chloridoideae</taxon>
        <taxon>Cynodonteae</taxon>
        <taxon>Eleusininae</taxon>
        <taxon>Eleusine</taxon>
    </lineage>
</organism>
<reference evidence="2" key="2">
    <citation type="submission" date="2021-12" db="EMBL/GenBank/DDBJ databases">
        <title>Resequencing data analysis of finger millet.</title>
        <authorList>
            <person name="Hatakeyama M."/>
            <person name="Aluri S."/>
            <person name="Balachadran M.T."/>
            <person name="Sivarajan S.R."/>
            <person name="Poveda L."/>
            <person name="Shimizu-Inatsugi R."/>
            <person name="Schlapbach R."/>
            <person name="Sreeman S.M."/>
            <person name="Shimizu K.K."/>
        </authorList>
    </citation>
    <scope>NUCLEOTIDE SEQUENCE</scope>
</reference>
<feature type="region of interest" description="Disordered" evidence="1">
    <location>
        <begin position="130"/>
        <end position="167"/>
    </location>
</feature>